<feature type="region of interest" description="Disordered" evidence="1">
    <location>
        <begin position="60"/>
        <end position="212"/>
    </location>
</feature>
<gene>
    <name evidence="2" type="ORF">AYI70_g3210</name>
</gene>
<feature type="compositionally biased region" description="Basic residues" evidence="1">
    <location>
        <begin position="1"/>
        <end position="13"/>
    </location>
</feature>
<dbReference type="STRING" id="133412.A0A1R1Y4H6"/>
<dbReference type="Proteomes" id="UP000187283">
    <property type="component" value="Unassembled WGS sequence"/>
</dbReference>
<keyword evidence="3" id="KW-1185">Reference proteome</keyword>
<evidence type="ECO:0000313" key="2">
    <source>
        <dbReference type="EMBL" id="OMJ21881.1"/>
    </source>
</evidence>
<feature type="compositionally biased region" description="Polar residues" evidence="1">
    <location>
        <begin position="90"/>
        <end position="104"/>
    </location>
</feature>
<dbReference type="AlphaFoldDB" id="A0A1R1Y4H6"/>
<feature type="compositionally biased region" description="Basic and acidic residues" evidence="1">
    <location>
        <begin position="69"/>
        <end position="79"/>
    </location>
</feature>
<feature type="compositionally biased region" description="Low complexity" evidence="1">
    <location>
        <begin position="189"/>
        <end position="199"/>
    </location>
</feature>
<dbReference type="EMBL" id="LSSN01000899">
    <property type="protein sequence ID" value="OMJ21881.1"/>
    <property type="molecule type" value="Genomic_DNA"/>
</dbReference>
<sequence>MKRSSSKKSKGGKAKYTSKELKQLKEYGQLDPTASFGNENELDEAISKAINRKLGNRVGTFVSTKGGKRKFDDQEDARVSNRSTNSRNSFAQTQPGSKYQNSYKKSNDDEDESPSEQAEDHYSSLLQRFQKKGTKKPITKKEQSEEDNKSDQSFQGFSETDSEDEEVAPSNEIIPLENSDKSDSEDSNSDQSDSELSNDASNGIGSAKGKHI</sequence>
<dbReference type="OrthoDB" id="5556118at2759"/>
<feature type="compositionally biased region" description="Basic residues" evidence="1">
    <location>
        <begin position="129"/>
        <end position="138"/>
    </location>
</feature>
<accession>A0A1R1Y4H6</accession>
<reference evidence="2 3" key="1">
    <citation type="submission" date="2017-01" db="EMBL/GenBank/DDBJ databases">
        <authorList>
            <person name="Mah S.A."/>
            <person name="Swanson W.J."/>
            <person name="Moy G.W."/>
            <person name="Vacquier V.D."/>
        </authorList>
    </citation>
    <scope>NUCLEOTIDE SEQUENCE [LARGE SCALE GENOMIC DNA]</scope>
    <source>
        <strain evidence="2 3">GSMNP</strain>
    </source>
</reference>
<protein>
    <submittedName>
        <fullName evidence="2">Uncharacterized protein</fullName>
    </submittedName>
</protein>
<evidence type="ECO:0000313" key="3">
    <source>
        <dbReference type="Proteomes" id="UP000187283"/>
    </source>
</evidence>
<name>A0A1R1Y4H6_9FUNG</name>
<proteinExistence type="predicted"/>
<feature type="compositionally biased region" description="Low complexity" evidence="1">
    <location>
        <begin position="80"/>
        <end position="89"/>
    </location>
</feature>
<organism evidence="2 3">
    <name type="scientific">Smittium culicis</name>
    <dbReference type="NCBI Taxonomy" id="133412"/>
    <lineage>
        <taxon>Eukaryota</taxon>
        <taxon>Fungi</taxon>
        <taxon>Fungi incertae sedis</taxon>
        <taxon>Zoopagomycota</taxon>
        <taxon>Kickxellomycotina</taxon>
        <taxon>Harpellomycetes</taxon>
        <taxon>Harpellales</taxon>
        <taxon>Legeriomycetaceae</taxon>
        <taxon>Smittium</taxon>
    </lineage>
</organism>
<comment type="caution">
    <text evidence="2">The sequence shown here is derived from an EMBL/GenBank/DDBJ whole genome shotgun (WGS) entry which is preliminary data.</text>
</comment>
<evidence type="ECO:0000256" key="1">
    <source>
        <dbReference type="SAM" id="MobiDB-lite"/>
    </source>
</evidence>
<feature type="region of interest" description="Disordered" evidence="1">
    <location>
        <begin position="1"/>
        <end position="20"/>
    </location>
</feature>
<feature type="compositionally biased region" description="Basic and acidic residues" evidence="1">
    <location>
        <begin position="139"/>
        <end position="150"/>
    </location>
</feature>